<feature type="compositionally biased region" description="Low complexity" evidence="1">
    <location>
        <begin position="244"/>
        <end position="256"/>
    </location>
</feature>
<proteinExistence type="predicted"/>
<evidence type="ECO:0000313" key="3">
    <source>
        <dbReference type="Proteomes" id="UP000799779"/>
    </source>
</evidence>
<organism evidence="2 3">
    <name type="scientific">Amniculicola lignicola CBS 123094</name>
    <dbReference type="NCBI Taxonomy" id="1392246"/>
    <lineage>
        <taxon>Eukaryota</taxon>
        <taxon>Fungi</taxon>
        <taxon>Dikarya</taxon>
        <taxon>Ascomycota</taxon>
        <taxon>Pezizomycotina</taxon>
        <taxon>Dothideomycetes</taxon>
        <taxon>Pleosporomycetidae</taxon>
        <taxon>Pleosporales</taxon>
        <taxon>Amniculicolaceae</taxon>
        <taxon>Amniculicola</taxon>
    </lineage>
</organism>
<accession>A0A6A5VVH0</accession>
<protein>
    <recommendedName>
        <fullName evidence="4">Apple domain-containing protein</fullName>
    </recommendedName>
</protein>
<dbReference type="OrthoDB" id="3541215at2759"/>
<gene>
    <name evidence="2" type="ORF">P154DRAFT_582865</name>
</gene>
<evidence type="ECO:0000313" key="2">
    <source>
        <dbReference type="EMBL" id="KAF1993380.1"/>
    </source>
</evidence>
<dbReference type="Proteomes" id="UP000799779">
    <property type="component" value="Unassembled WGS sequence"/>
</dbReference>
<evidence type="ECO:0008006" key="4">
    <source>
        <dbReference type="Google" id="ProtNLM"/>
    </source>
</evidence>
<name>A0A6A5VVH0_9PLEO</name>
<reference evidence="2" key="1">
    <citation type="journal article" date="2020" name="Stud. Mycol.">
        <title>101 Dothideomycetes genomes: a test case for predicting lifestyles and emergence of pathogens.</title>
        <authorList>
            <person name="Haridas S."/>
            <person name="Albert R."/>
            <person name="Binder M."/>
            <person name="Bloem J."/>
            <person name="Labutti K."/>
            <person name="Salamov A."/>
            <person name="Andreopoulos B."/>
            <person name="Baker S."/>
            <person name="Barry K."/>
            <person name="Bills G."/>
            <person name="Bluhm B."/>
            <person name="Cannon C."/>
            <person name="Castanera R."/>
            <person name="Culley D."/>
            <person name="Daum C."/>
            <person name="Ezra D."/>
            <person name="Gonzalez J."/>
            <person name="Henrissat B."/>
            <person name="Kuo A."/>
            <person name="Liang C."/>
            <person name="Lipzen A."/>
            <person name="Lutzoni F."/>
            <person name="Magnuson J."/>
            <person name="Mondo S."/>
            <person name="Nolan M."/>
            <person name="Ohm R."/>
            <person name="Pangilinan J."/>
            <person name="Park H.-J."/>
            <person name="Ramirez L."/>
            <person name="Alfaro M."/>
            <person name="Sun H."/>
            <person name="Tritt A."/>
            <person name="Yoshinaga Y."/>
            <person name="Zwiers L.-H."/>
            <person name="Turgeon B."/>
            <person name="Goodwin S."/>
            <person name="Spatafora J."/>
            <person name="Crous P."/>
            <person name="Grigoriev I."/>
        </authorList>
    </citation>
    <scope>NUCLEOTIDE SEQUENCE</scope>
    <source>
        <strain evidence="2">CBS 123094</strain>
    </source>
</reference>
<dbReference type="AlphaFoldDB" id="A0A6A5VVH0"/>
<feature type="region of interest" description="Disordered" evidence="1">
    <location>
        <begin position="244"/>
        <end position="269"/>
    </location>
</feature>
<evidence type="ECO:0000256" key="1">
    <source>
        <dbReference type="SAM" id="MobiDB-lite"/>
    </source>
</evidence>
<dbReference type="EMBL" id="ML977708">
    <property type="protein sequence ID" value="KAF1993380.1"/>
    <property type="molecule type" value="Genomic_DNA"/>
</dbReference>
<sequence>MCKRIFVTYKCRHKELRPGNPIQTCEQALSQSSPYFSCPDMKDSYRKTEKAQGKGWQWSLGKCTTDANLGTVLSRITNPPASATATYTPTKFCSEFLRQTDWETQYTTTSLASTYSNWTITHLFVTQTDYDHPTSTRLCPIPSPSMECGLGNPNIIAPADQEEDWSIEHYYNPTECQQVCLEHPLCKAYYITGSEQEGWHCEIFNKGLGPNGSNVISASTGGSKQWWDRNCQEHKPTQCIAGAAKTGTPAKTTAKTKSSKKPKPTMTKRGALAHPAITPAPVLVPRAGEAHMAKRDATLPGYLSELVPNNWWSYVYVTPACSCLITSALPPVPSTTTRTVTSWTTTTTVYETYEDWFTVTETPRQTTVFVSVN</sequence>
<keyword evidence="3" id="KW-1185">Reference proteome</keyword>